<organism evidence="3 4">
    <name type="scientific">Pandoraea communis</name>
    <dbReference type="NCBI Taxonomy" id="2508297"/>
    <lineage>
        <taxon>Bacteria</taxon>
        <taxon>Pseudomonadati</taxon>
        <taxon>Pseudomonadota</taxon>
        <taxon>Betaproteobacteria</taxon>
        <taxon>Burkholderiales</taxon>
        <taxon>Burkholderiaceae</taxon>
        <taxon>Pandoraea</taxon>
    </lineage>
</organism>
<proteinExistence type="predicted"/>
<protein>
    <submittedName>
        <fullName evidence="3">Uncharacterized protein</fullName>
    </submittedName>
</protein>
<gene>
    <name evidence="3" type="ORF">PCO31111_04582</name>
</gene>
<keyword evidence="4" id="KW-1185">Reference proteome</keyword>
<sequence>MTLPVNDRDASANVPSDTPTGAKRSRLGAVIWGALSIIVAFVAVVTCPLH</sequence>
<evidence type="ECO:0000313" key="3">
    <source>
        <dbReference type="EMBL" id="VVE48624.1"/>
    </source>
</evidence>
<evidence type="ECO:0000256" key="2">
    <source>
        <dbReference type="SAM" id="Phobius"/>
    </source>
</evidence>
<keyword evidence="2" id="KW-0472">Membrane</keyword>
<feature type="transmembrane region" description="Helical" evidence="2">
    <location>
        <begin position="29"/>
        <end position="49"/>
    </location>
</feature>
<dbReference type="EMBL" id="CABPSE010000021">
    <property type="protein sequence ID" value="VVE48624.1"/>
    <property type="molecule type" value="Genomic_DNA"/>
</dbReference>
<dbReference type="AlphaFoldDB" id="A0A5E4YIM9"/>
<accession>A0A5E4YIM9</accession>
<keyword evidence="2" id="KW-0812">Transmembrane</keyword>
<name>A0A5E4YIM9_9BURK</name>
<dbReference type="Proteomes" id="UP000383971">
    <property type="component" value="Unassembled WGS sequence"/>
</dbReference>
<keyword evidence="2" id="KW-1133">Transmembrane helix</keyword>
<reference evidence="3 4" key="1">
    <citation type="submission" date="2019-08" db="EMBL/GenBank/DDBJ databases">
        <authorList>
            <person name="Peeters C."/>
        </authorList>
    </citation>
    <scope>NUCLEOTIDE SEQUENCE [LARGE SCALE GENOMIC DNA]</scope>
    <source>
        <strain evidence="3 4">LMG 31111</strain>
    </source>
</reference>
<evidence type="ECO:0000313" key="4">
    <source>
        <dbReference type="Proteomes" id="UP000383971"/>
    </source>
</evidence>
<feature type="region of interest" description="Disordered" evidence="1">
    <location>
        <begin position="1"/>
        <end position="23"/>
    </location>
</feature>
<feature type="compositionally biased region" description="Basic and acidic residues" evidence="1">
    <location>
        <begin position="1"/>
        <end position="10"/>
    </location>
</feature>
<evidence type="ECO:0000256" key="1">
    <source>
        <dbReference type="SAM" id="MobiDB-lite"/>
    </source>
</evidence>